<accession>A0A1R4HCS2</accession>
<evidence type="ECO:0000313" key="3">
    <source>
        <dbReference type="Proteomes" id="UP000195667"/>
    </source>
</evidence>
<evidence type="ECO:0000313" key="2">
    <source>
        <dbReference type="EMBL" id="SJM94007.1"/>
    </source>
</evidence>
<dbReference type="RefSeq" id="WP_140396850.1">
    <property type="nucleotide sequence ID" value="NZ_FUKI01000126.1"/>
</dbReference>
<reference evidence="3" key="1">
    <citation type="submission" date="2017-02" db="EMBL/GenBank/DDBJ databases">
        <authorList>
            <person name="Daims H."/>
        </authorList>
    </citation>
    <scope>NUCLEOTIDE SEQUENCE [LARGE SCALE GENOMIC DNA]</scope>
</reference>
<proteinExistence type="predicted"/>
<sequence>MMNKKASLLLIITVLSFFSFNAMAAGECAAQVMSKLASNSAYKQLNTQLAPKVANLTTLLRNVKDQPSTPNWKSTGF</sequence>
<dbReference type="EMBL" id="FUKI01000126">
    <property type="protein sequence ID" value="SJM94007.1"/>
    <property type="molecule type" value="Genomic_DNA"/>
</dbReference>
<dbReference type="Proteomes" id="UP000195667">
    <property type="component" value="Unassembled WGS sequence"/>
</dbReference>
<name>A0A1R4HCS2_9GAMM</name>
<dbReference type="AlphaFoldDB" id="A0A1R4HCS2"/>
<gene>
    <name evidence="2" type="ORF">CRENPOLYSF1_50065</name>
</gene>
<evidence type="ECO:0000256" key="1">
    <source>
        <dbReference type="SAM" id="SignalP"/>
    </source>
</evidence>
<keyword evidence="1" id="KW-0732">Signal</keyword>
<feature type="signal peptide" evidence="1">
    <location>
        <begin position="1"/>
        <end position="24"/>
    </location>
</feature>
<keyword evidence="3" id="KW-1185">Reference proteome</keyword>
<protein>
    <submittedName>
        <fullName evidence="2">Uncharacterized protein</fullName>
    </submittedName>
</protein>
<organism evidence="2 3">
    <name type="scientific">Crenothrix polyspora</name>
    <dbReference type="NCBI Taxonomy" id="360316"/>
    <lineage>
        <taxon>Bacteria</taxon>
        <taxon>Pseudomonadati</taxon>
        <taxon>Pseudomonadota</taxon>
        <taxon>Gammaproteobacteria</taxon>
        <taxon>Methylococcales</taxon>
        <taxon>Crenotrichaceae</taxon>
        <taxon>Crenothrix</taxon>
    </lineage>
</organism>
<feature type="chain" id="PRO_5012300432" evidence="1">
    <location>
        <begin position="25"/>
        <end position="77"/>
    </location>
</feature>